<evidence type="ECO:0000256" key="1">
    <source>
        <dbReference type="SAM" id="Phobius"/>
    </source>
</evidence>
<keyword evidence="1" id="KW-0812">Transmembrane</keyword>
<accession>A0A1F7G9G2</accession>
<keyword evidence="1" id="KW-1133">Transmembrane helix</keyword>
<name>A0A1F7G9G2_9BACT</name>
<dbReference type="EMBL" id="MFZG01000035">
    <property type="protein sequence ID" value="OGK15554.1"/>
    <property type="molecule type" value="Genomic_DNA"/>
</dbReference>
<evidence type="ECO:0000313" key="2">
    <source>
        <dbReference type="EMBL" id="OGK15554.1"/>
    </source>
</evidence>
<protein>
    <submittedName>
        <fullName evidence="2">Uncharacterized protein</fullName>
    </submittedName>
</protein>
<feature type="transmembrane region" description="Helical" evidence="1">
    <location>
        <begin position="275"/>
        <end position="296"/>
    </location>
</feature>
<comment type="caution">
    <text evidence="2">The sequence shown here is derived from an EMBL/GenBank/DDBJ whole genome shotgun (WGS) entry which is preliminary data.</text>
</comment>
<sequence>MKINKFLLFTGIFLLILFVSKVVYSSQLVPDFRLNIIINQAGDLTLTLNSIGLAEGPSVGYQLDYSTNYYVIKIVDKNNVDLFTGKTLKSAQTLPPEFVTPPVTNFTSETIILDPINLYLPYFNDATKVQIFDENGTLKLEINLADHNLVGIKPRFAACDLCGYCPPDKLPSNWESCRQCLYPQASTDPSTGDTLRIYDTTAQSGPTTFPGKSFTDIGCIGIAPSQSTQAVLNIIFSLAGGIAFLILLYGAFVVATSQAEPEKLIYGKRLVKGAVIGLMVTLLAVFFVNFIASSILRIPGFGS</sequence>
<keyword evidence="1" id="KW-0472">Membrane</keyword>
<reference evidence="2 3" key="1">
    <citation type="journal article" date="2016" name="Nat. Commun.">
        <title>Thousands of microbial genomes shed light on interconnected biogeochemical processes in an aquifer system.</title>
        <authorList>
            <person name="Anantharaman K."/>
            <person name="Brown C.T."/>
            <person name="Hug L.A."/>
            <person name="Sharon I."/>
            <person name="Castelle C.J."/>
            <person name="Probst A.J."/>
            <person name="Thomas B.C."/>
            <person name="Singh A."/>
            <person name="Wilkins M.J."/>
            <person name="Karaoz U."/>
            <person name="Brodie E.L."/>
            <person name="Williams K.H."/>
            <person name="Hubbard S.S."/>
            <person name="Banfield J.F."/>
        </authorList>
    </citation>
    <scope>NUCLEOTIDE SEQUENCE [LARGE SCALE GENOMIC DNA]</scope>
</reference>
<evidence type="ECO:0000313" key="3">
    <source>
        <dbReference type="Proteomes" id="UP000177208"/>
    </source>
</evidence>
<dbReference type="Proteomes" id="UP000177208">
    <property type="component" value="Unassembled WGS sequence"/>
</dbReference>
<dbReference type="AlphaFoldDB" id="A0A1F7G9G2"/>
<organism evidence="2 3">
    <name type="scientific">Candidatus Roizmanbacteria bacterium RIFCSPHIGHO2_01_FULL_39_12c</name>
    <dbReference type="NCBI Taxonomy" id="1802031"/>
    <lineage>
        <taxon>Bacteria</taxon>
        <taxon>Candidatus Roizmaniibacteriota</taxon>
    </lineage>
</organism>
<proteinExistence type="predicted"/>
<gene>
    <name evidence="2" type="ORF">A2774_06045</name>
</gene>
<feature type="transmembrane region" description="Helical" evidence="1">
    <location>
        <begin position="230"/>
        <end position="254"/>
    </location>
</feature>